<keyword evidence="1" id="KW-1185">Reference proteome</keyword>
<proteinExistence type="predicted"/>
<evidence type="ECO:0000313" key="1">
    <source>
        <dbReference type="Proteomes" id="UP000887540"/>
    </source>
</evidence>
<protein>
    <submittedName>
        <fullName evidence="2">Uncharacterized protein</fullName>
    </submittedName>
</protein>
<dbReference type="GO" id="GO:0030424">
    <property type="term" value="C:axon"/>
    <property type="evidence" value="ECO:0007669"/>
    <property type="project" value="TreeGrafter"/>
</dbReference>
<dbReference type="AlphaFoldDB" id="A0A914CN04"/>
<organism evidence="1 2">
    <name type="scientific">Acrobeloides nanus</name>
    <dbReference type="NCBI Taxonomy" id="290746"/>
    <lineage>
        <taxon>Eukaryota</taxon>
        <taxon>Metazoa</taxon>
        <taxon>Ecdysozoa</taxon>
        <taxon>Nematoda</taxon>
        <taxon>Chromadorea</taxon>
        <taxon>Rhabditida</taxon>
        <taxon>Tylenchina</taxon>
        <taxon>Cephalobomorpha</taxon>
        <taxon>Cephaloboidea</taxon>
        <taxon>Cephalobidae</taxon>
        <taxon>Acrobeloides</taxon>
    </lineage>
</organism>
<dbReference type="Proteomes" id="UP000887540">
    <property type="component" value="Unplaced"/>
</dbReference>
<dbReference type="PANTHER" id="PTHR34722:SF3">
    <property type="entry name" value="HOMOLOG OF ODR-2 (TWO)"/>
    <property type="match status" value="1"/>
</dbReference>
<reference evidence="2" key="1">
    <citation type="submission" date="2022-11" db="UniProtKB">
        <authorList>
            <consortium name="WormBaseParasite"/>
        </authorList>
    </citation>
    <scope>IDENTIFICATION</scope>
</reference>
<evidence type="ECO:0000313" key="2">
    <source>
        <dbReference type="WBParaSite" id="ACRNAN_scaffold126.g16338.t1"/>
    </source>
</evidence>
<dbReference type="GO" id="GO:0043025">
    <property type="term" value="C:neuronal cell body"/>
    <property type="evidence" value="ECO:0007669"/>
    <property type="project" value="TreeGrafter"/>
</dbReference>
<dbReference type="GO" id="GO:0042048">
    <property type="term" value="P:olfactory behavior"/>
    <property type="evidence" value="ECO:0007669"/>
    <property type="project" value="TreeGrafter"/>
</dbReference>
<sequence length="163" mass="19089">MTTSANFAKLLSFIVANVHDPSPRSVQDQVYHMQCHSCMSPYLEDQFIFISHLYRRPLAFTEKCDQNNFDGNYMRTKNCSDLCVTLRMNDKVGGRRRYGYMRGCIADILHYNRSIIRDIPQCYLVRLKELFLSPERHGFESSDNAFVILCQYNNPCMFAPFFP</sequence>
<name>A0A914CN04_9BILA</name>
<dbReference type="GO" id="GO:1990834">
    <property type="term" value="P:response to odorant"/>
    <property type="evidence" value="ECO:0007669"/>
    <property type="project" value="TreeGrafter"/>
</dbReference>
<dbReference type="Pfam" id="PF06579">
    <property type="entry name" value="Ly-6_related"/>
    <property type="match status" value="1"/>
</dbReference>
<dbReference type="PANTHER" id="PTHR34722">
    <property type="entry name" value="HOMOLOG OF ODR-2 (TWO)-RELATED"/>
    <property type="match status" value="1"/>
</dbReference>
<dbReference type="InterPro" id="IPR010558">
    <property type="entry name" value="Ly-6-related"/>
</dbReference>
<dbReference type="WBParaSite" id="ACRNAN_scaffold126.g16338.t1">
    <property type="protein sequence ID" value="ACRNAN_scaffold126.g16338.t1"/>
    <property type="gene ID" value="ACRNAN_scaffold126.g16338"/>
</dbReference>
<accession>A0A914CN04</accession>